<protein>
    <recommendedName>
        <fullName evidence="2">Type 1 phosphatases regulator</fullName>
    </recommendedName>
</protein>
<dbReference type="OrthoDB" id="307488at2759"/>
<dbReference type="GO" id="GO:0008157">
    <property type="term" value="F:protein phosphatase 1 binding"/>
    <property type="evidence" value="ECO:0007669"/>
    <property type="project" value="TreeGrafter"/>
</dbReference>
<feature type="compositionally biased region" description="Polar residues" evidence="3">
    <location>
        <begin position="1"/>
        <end position="22"/>
    </location>
</feature>
<comment type="similarity">
    <text evidence="1 2">Belongs to the YPI1 family.</text>
</comment>
<evidence type="ECO:0000256" key="3">
    <source>
        <dbReference type="SAM" id="MobiDB-lite"/>
    </source>
</evidence>
<comment type="subcellular location">
    <subcellularLocation>
        <location evidence="2">Nucleus</location>
    </subcellularLocation>
</comment>
<feature type="compositionally biased region" description="Basic residues" evidence="3">
    <location>
        <begin position="159"/>
        <end position="175"/>
    </location>
</feature>
<name>A0A5C3E0Q9_9BASI</name>
<gene>
    <name evidence="4" type="ORF">UTRI_01657</name>
</gene>
<accession>A0A5C3E0Q9</accession>
<evidence type="ECO:0000256" key="2">
    <source>
        <dbReference type="RuleBase" id="RU367162"/>
    </source>
</evidence>
<dbReference type="Pfam" id="PF07491">
    <property type="entry name" value="PPI_Ypi1"/>
    <property type="match status" value="1"/>
</dbReference>
<dbReference type="EMBL" id="OOIN01000005">
    <property type="protein sequence ID" value="SPO22979.1"/>
    <property type="molecule type" value="Genomic_DNA"/>
</dbReference>
<dbReference type="PANTHER" id="PTHR20835">
    <property type="entry name" value="E3 UBIQUITIN-PROTEIN LIGASE PPP1R11-RELATED"/>
    <property type="match status" value="1"/>
</dbReference>
<dbReference type="InterPro" id="IPR011107">
    <property type="entry name" value="PPI_Ypi1"/>
</dbReference>
<feature type="compositionally biased region" description="Acidic residues" evidence="3">
    <location>
        <begin position="201"/>
        <end position="210"/>
    </location>
</feature>
<feature type="compositionally biased region" description="Low complexity" evidence="3">
    <location>
        <begin position="41"/>
        <end position="55"/>
    </location>
</feature>
<keyword evidence="2" id="KW-0539">Nucleus</keyword>
<feature type="compositionally biased region" description="Basic and acidic residues" evidence="3">
    <location>
        <begin position="190"/>
        <end position="200"/>
    </location>
</feature>
<evidence type="ECO:0000313" key="4">
    <source>
        <dbReference type="EMBL" id="SPO22979.1"/>
    </source>
</evidence>
<comment type="function">
    <text evidence="2">Regulator of type 1 phosphatases which maintains protein phosphatase activity under strict control.</text>
</comment>
<dbReference type="GO" id="GO:0004865">
    <property type="term" value="F:protein serine/threonine phosphatase inhibitor activity"/>
    <property type="evidence" value="ECO:0007669"/>
    <property type="project" value="UniProtKB-UniRule"/>
</dbReference>
<reference evidence="4 5" key="1">
    <citation type="submission" date="2018-03" db="EMBL/GenBank/DDBJ databases">
        <authorList>
            <person name="Guldener U."/>
        </authorList>
    </citation>
    <scope>NUCLEOTIDE SEQUENCE [LARGE SCALE GENOMIC DNA]</scope>
    <source>
        <strain evidence="4 5">NBRC100155</strain>
    </source>
</reference>
<organism evidence="4 5">
    <name type="scientific">Ustilago trichophora</name>
    <dbReference type="NCBI Taxonomy" id="86804"/>
    <lineage>
        <taxon>Eukaryota</taxon>
        <taxon>Fungi</taxon>
        <taxon>Dikarya</taxon>
        <taxon>Basidiomycota</taxon>
        <taxon>Ustilaginomycotina</taxon>
        <taxon>Ustilaginomycetes</taxon>
        <taxon>Ustilaginales</taxon>
        <taxon>Ustilaginaceae</taxon>
        <taxon>Ustilago</taxon>
    </lineage>
</organism>
<feature type="compositionally biased region" description="Polar residues" evidence="3">
    <location>
        <begin position="176"/>
        <end position="186"/>
    </location>
</feature>
<dbReference type="AlphaFoldDB" id="A0A5C3E0Q9"/>
<feature type="compositionally biased region" description="Basic residues" evidence="3">
    <location>
        <begin position="131"/>
        <end position="146"/>
    </location>
</feature>
<dbReference type="GO" id="GO:0005634">
    <property type="term" value="C:nucleus"/>
    <property type="evidence" value="ECO:0007669"/>
    <property type="project" value="UniProtKB-SubCell"/>
</dbReference>
<feature type="compositionally biased region" description="Acidic residues" evidence="3">
    <location>
        <begin position="104"/>
        <end position="119"/>
    </location>
</feature>
<evidence type="ECO:0000256" key="1">
    <source>
        <dbReference type="ARBA" id="ARBA00005605"/>
    </source>
</evidence>
<keyword evidence="5" id="KW-1185">Reference proteome</keyword>
<dbReference type="Proteomes" id="UP000324022">
    <property type="component" value="Unassembled WGS sequence"/>
</dbReference>
<feature type="compositionally biased region" description="Low complexity" evidence="3">
    <location>
        <begin position="91"/>
        <end position="103"/>
    </location>
</feature>
<proteinExistence type="inferred from homology"/>
<sequence length="225" mass="24730">MNGRHTQQASGPSRTITLTANSIPPPAAEDVGILRLRPDRASAQTSASSGSSSRRVVWTEETVDNEGLGRKKSKICCIYHKPKAFDESSDESSSSSSSSSSESSDSDSSESESDPDSEPDGSQGPNLSKGVRQKMKQRKTHQHRHDHGHDHKDGQPCTRHQHNHTAKNSRSKTKPKSSAATQTVTLTEEAVNRKDGKDEYDKEESDDDAEGRDRFRPNAYERGTR</sequence>
<feature type="region of interest" description="Disordered" evidence="3">
    <location>
        <begin position="1"/>
        <end position="225"/>
    </location>
</feature>
<dbReference type="PANTHER" id="PTHR20835:SF0">
    <property type="entry name" value="E3 UBIQUITIN-PROTEIN LIGASE PPP1R11"/>
    <property type="match status" value="1"/>
</dbReference>
<evidence type="ECO:0000313" key="5">
    <source>
        <dbReference type="Proteomes" id="UP000324022"/>
    </source>
</evidence>